<keyword evidence="3 7" id="KW-0812">Transmembrane</keyword>
<feature type="compositionally biased region" description="Low complexity" evidence="6">
    <location>
        <begin position="323"/>
        <end position="334"/>
    </location>
</feature>
<dbReference type="PANTHER" id="PTHR21535">
    <property type="entry name" value="MAGNESIUM AND COBALT TRANSPORT PROTEIN/MITOCHONDRIAL IMPORT INNER MEMBRANE TRANSLOCASE SUBUNIT TIM8"/>
    <property type="match status" value="1"/>
</dbReference>
<feature type="transmembrane region" description="Helical" evidence="7">
    <location>
        <begin position="751"/>
        <end position="773"/>
    </location>
</feature>
<evidence type="ECO:0000256" key="2">
    <source>
        <dbReference type="ARBA" id="ARBA00009765"/>
    </source>
</evidence>
<dbReference type="OrthoDB" id="29879at2759"/>
<dbReference type="Gene3D" id="3.30.460.20">
    <property type="entry name" value="CorA soluble domain-like"/>
    <property type="match status" value="1"/>
</dbReference>
<proteinExistence type="inferred from homology"/>
<feature type="compositionally biased region" description="Polar residues" evidence="6">
    <location>
        <begin position="308"/>
        <end position="318"/>
    </location>
</feature>
<feature type="region of interest" description="Disordered" evidence="6">
    <location>
        <begin position="299"/>
        <end position="334"/>
    </location>
</feature>
<evidence type="ECO:0000256" key="6">
    <source>
        <dbReference type="SAM" id="MobiDB-lite"/>
    </source>
</evidence>
<protein>
    <submittedName>
        <fullName evidence="8">Cora-domain-containing protein</fullName>
    </submittedName>
</protein>
<dbReference type="SUPFAM" id="SSF144083">
    <property type="entry name" value="Magnesium transport protein CorA, transmembrane region"/>
    <property type="match status" value="1"/>
</dbReference>
<name>A0A4P9ZBK0_9ASCO</name>
<evidence type="ECO:0000313" key="9">
    <source>
        <dbReference type="Proteomes" id="UP000268321"/>
    </source>
</evidence>
<accession>A0A4P9ZBK0</accession>
<dbReference type="Pfam" id="PF01544">
    <property type="entry name" value="CorA"/>
    <property type="match status" value="1"/>
</dbReference>
<dbReference type="InterPro" id="IPR045861">
    <property type="entry name" value="CorA_cytoplasmic_dom"/>
</dbReference>
<evidence type="ECO:0000256" key="1">
    <source>
        <dbReference type="ARBA" id="ARBA00004141"/>
    </source>
</evidence>
<dbReference type="GO" id="GO:0000329">
    <property type="term" value="C:fungal-type vacuole membrane"/>
    <property type="evidence" value="ECO:0007669"/>
    <property type="project" value="TreeGrafter"/>
</dbReference>
<organism evidence="8 9">
    <name type="scientific">Metschnikowia bicuspidata</name>
    <dbReference type="NCBI Taxonomy" id="27322"/>
    <lineage>
        <taxon>Eukaryota</taxon>
        <taxon>Fungi</taxon>
        <taxon>Dikarya</taxon>
        <taxon>Ascomycota</taxon>
        <taxon>Saccharomycotina</taxon>
        <taxon>Pichiomycetes</taxon>
        <taxon>Metschnikowiaceae</taxon>
        <taxon>Metschnikowia</taxon>
    </lineage>
</organism>
<feature type="transmembrane region" description="Helical" evidence="7">
    <location>
        <begin position="788"/>
        <end position="807"/>
    </location>
</feature>
<dbReference type="PANTHER" id="PTHR21535:SF51">
    <property type="entry name" value="MANGANESE RESISTANCE PROTEIN MNR2"/>
    <property type="match status" value="1"/>
</dbReference>
<evidence type="ECO:0000313" key="8">
    <source>
        <dbReference type="EMBL" id="RKP29431.1"/>
    </source>
</evidence>
<dbReference type="InterPro" id="IPR002523">
    <property type="entry name" value="MgTranspt_CorA/ZnTranspt_ZntB"/>
</dbReference>
<dbReference type="InterPro" id="IPR045863">
    <property type="entry name" value="CorA_TM1_TM2"/>
</dbReference>
<dbReference type="GO" id="GO:0010961">
    <property type="term" value="P:intracellular magnesium ion homeostasis"/>
    <property type="evidence" value="ECO:0007669"/>
    <property type="project" value="TreeGrafter"/>
</dbReference>
<evidence type="ECO:0000256" key="3">
    <source>
        <dbReference type="ARBA" id="ARBA00022692"/>
    </source>
</evidence>
<gene>
    <name evidence="8" type="ORF">METBISCDRAFT_18675</name>
</gene>
<sequence>MTGDVSPFADSGPALAEGLHFSHFPSYHSLAPLTNRNLQMFLEQGAYDSRSRAIALDMDHFADPQEYGHTGHDQDRYSDYSRHSGHLLEFGELNPSLEHSSDLTSLDDVCFPDYYDQGNDNDSPERPWPDLLVLQEYIAEEIEDHQPEIKEDAENIQAVNFRVPVARHVGQTSKKSSARPVLPTGEAKPFLRPIRVEKTELVRLAQLFLRVRPKQFHLWQKSEELIIKILNNPAQRKSEGVCRYTYFREDMQGTMHSPNLSGLVNSDLTEITRDEILLSLQRLFATRTSKKHALASVKSSSDVSGMSNRPSVVNNDLPHNSIPPSTSPLTTLSSSPDPAIPPFWLDILDPLEEEMKVISKTFGLHPLTTEDIFLGEAREKVEVFNLYYFLCFTSFDVVHERRKQRAMENEKKLNKVSEYARDDSNILYFNFYRRLFGKSGEDASMVSSKHSVRSSSISHKRHVSSGELCPLNMYIIIFKHGVLTFHFSATPHPINVRRRIRMLKDHLAVSTDWICYGLIDDITDSFAPLIESIEMEVYLIEDQIMRLNSLNDTDTEEEEFDDDTELNHHKFRHSNVFYRRQRSKSVVEAPTEPRLTWRLGYRPLNSGYAGSDTKISTILKSNTKLASRLTLSSIVAWKRKGDMLRRIGECRKRVMSVMRLLQSKADVIKGFSKRFSENEAFVSLLPAESQITVKLSLRQEILMYLGDIQDHVVTMVQSLNHYEKLLARSHSNYLALLNIDMTRINNDTNDILGKVTILGTILLPINVVTGLWGMNCIVPGQEHPGLTWFYRILLGISLFSICSYIYARRVTGL</sequence>
<evidence type="ECO:0000256" key="7">
    <source>
        <dbReference type="SAM" id="Phobius"/>
    </source>
</evidence>
<dbReference type="Gene3D" id="1.20.58.340">
    <property type="entry name" value="Magnesium transport protein CorA, transmembrane region"/>
    <property type="match status" value="3"/>
</dbReference>
<dbReference type="SUPFAM" id="SSF143865">
    <property type="entry name" value="CorA soluble domain-like"/>
    <property type="match status" value="1"/>
</dbReference>
<comment type="similarity">
    <text evidence="2">Belongs to the CorA metal ion transporter (MIT) (TC 1.A.35) family.</text>
</comment>
<dbReference type="CDD" id="cd12829">
    <property type="entry name" value="Alr1p-like"/>
    <property type="match status" value="1"/>
</dbReference>
<dbReference type="EMBL" id="ML004488">
    <property type="protein sequence ID" value="RKP29431.1"/>
    <property type="molecule type" value="Genomic_DNA"/>
</dbReference>
<dbReference type="GO" id="GO:0015095">
    <property type="term" value="F:magnesium ion transmembrane transporter activity"/>
    <property type="evidence" value="ECO:0007669"/>
    <property type="project" value="InterPro"/>
</dbReference>
<evidence type="ECO:0000256" key="5">
    <source>
        <dbReference type="ARBA" id="ARBA00023136"/>
    </source>
</evidence>
<keyword evidence="5 7" id="KW-0472">Membrane</keyword>
<feature type="transmembrane region" description="Helical" evidence="7">
    <location>
        <begin position="471"/>
        <end position="494"/>
    </location>
</feature>
<dbReference type="Proteomes" id="UP000268321">
    <property type="component" value="Unassembled WGS sequence"/>
</dbReference>
<dbReference type="AlphaFoldDB" id="A0A4P9ZBK0"/>
<dbReference type="InterPro" id="IPR044089">
    <property type="entry name" value="Alr1-like"/>
</dbReference>
<keyword evidence="9" id="KW-1185">Reference proteome</keyword>
<evidence type="ECO:0000256" key="4">
    <source>
        <dbReference type="ARBA" id="ARBA00022989"/>
    </source>
</evidence>
<reference evidence="9" key="1">
    <citation type="journal article" date="2018" name="Nat. Microbiol.">
        <title>Leveraging single-cell genomics to expand the fungal tree of life.</title>
        <authorList>
            <person name="Ahrendt S.R."/>
            <person name="Quandt C.A."/>
            <person name="Ciobanu D."/>
            <person name="Clum A."/>
            <person name="Salamov A."/>
            <person name="Andreopoulos B."/>
            <person name="Cheng J.F."/>
            <person name="Woyke T."/>
            <person name="Pelin A."/>
            <person name="Henrissat B."/>
            <person name="Reynolds N.K."/>
            <person name="Benny G.L."/>
            <person name="Smith M.E."/>
            <person name="James T.Y."/>
            <person name="Grigoriev I.V."/>
        </authorList>
    </citation>
    <scope>NUCLEOTIDE SEQUENCE [LARGE SCALE GENOMIC DNA]</scope>
    <source>
        <strain evidence="9">Baker2002</strain>
    </source>
</reference>
<comment type="subcellular location">
    <subcellularLocation>
        <location evidence="1">Membrane</location>
        <topology evidence="1">Multi-pass membrane protein</topology>
    </subcellularLocation>
</comment>
<keyword evidence="4 7" id="KW-1133">Transmembrane helix</keyword>